<dbReference type="PROSITE" id="PS50983">
    <property type="entry name" value="FE_B12_PBP"/>
    <property type="match status" value="1"/>
</dbReference>
<keyword evidence="5" id="KW-1185">Reference proteome</keyword>
<comment type="caution">
    <text evidence="4">The sequence shown here is derived from an EMBL/GenBank/DDBJ whole genome shotgun (WGS) entry which is preliminary data.</text>
</comment>
<feature type="signal peptide" evidence="2">
    <location>
        <begin position="1"/>
        <end position="21"/>
    </location>
</feature>
<keyword evidence="2" id="KW-0732">Signal</keyword>
<evidence type="ECO:0000256" key="1">
    <source>
        <dbReference type="ARBA" id="ARBA00008814"/>
    </source>
</evidence>
<dbReference type="EMBL" id="JBJHZX010000007">
    <property type="protein sequence ID" value="MFL0195199.1"/>
    <property type="molecule type" value="Genomic_DNA"/>
</dbReference>
<accession>A0ABW8SGN1</accession>
<dbReference type="Gene3D" id="1.20.58.2180">
    <property type="match status" value="1"/>
</dbReference>
<dbReference type="SUPFAM" id="SSF53807">
    <property type="entry name" value="Helical backbone' metal receptor"/>
    <property type="match status" value="1"/>
</dbReference>
<proteinExistence type="inferred from homology"/>
<dbReference type="RefSeq" id="WP_406791322.1">
    <property type="nucleotide sequence ID" value="NZ_JBJHZX010000007.1"/>
</dbReference>
<gene>
    <name evidence="4" type="ORF">ACJDU8_06410</name>
</gene>
<feature type="domain" description="Fe/B12 periplasmic-binding" evidence="3">
    <location>
        <begin position="56"/>
        <end position="323"/>
    </location>
</feature>
<reference evidence="4 5" key="1">
    <citation type="submission" date="2024-11" db="EMBL/GenBank/DDBJ databases">
        <authorList>
            <person name="Heng Y.C."/>
            <person name="Lim A.C.H."/>
            <person name="Lee J.K.Y."/>
            <person name="Kittelmann S."/>
        </authorList>
    </citation>
    <scope>NUCLEOTIDE SEQUENCE [LARGE SCALE GENOMIC DNA]</scope>
    <source>
        <strain evidence="4 5">WILCCON 0269</strain>
    </source>
</reference>
<dbReference type="InterPro" id="IPR002491">
    <property type="entry name" value="ABC_transptr_periplasmic_BD"/>
</dbReference>
<evidence type="ECO:0000313" key="4">
    <source>
        <dbReference type="EMBL" id="MFL0195199.1"/>
    </source>
</evidence>
<dbReference type="Gene3D" id="3.40.50.1980">
    <property type="entry name" value="Nitrogenase molybdenum iron protein domain"/>
    <property type="match status" value="2"/>
</dbReference>
<comment type="similarity">
    <text evidence="1">Belongs to the bacterial solute-binding protein 8 family.</text>
</comment>
<dbReference type="Pfam" id="PF01497">
    <property type="entry name" value="Peripla_BP_2"/>
    <property type="match status" value="1"/>
</dbReference>
<dbReference type="PANTHER" id="PTHR30535:SF34">
    <property type="entry name" value="MOLYBDATE-BINDING PROTEIN MOLA"/>
    <property type="match status" value="1"/>
</dbReference>
<dbReference type="InterPro" id="IPR050902">
    <property type="entry name" value="ABC_Transporter_SBP"/>
</dbReference>
<dbReference type="PANTHER" id="PTHR30535">
    <property type="entry name" value="VITAMIN B12-BINDING PROTEIN"/>
    <property type="match status" value="1"/>
</dbReference>
<organism evidence="4 5">
    <name type="scientific">Candidatus Clostridium eludens</name>
    <dbReference type="NCBI Taxonomy" id="3381663"/>
    <lineage>
        <taxon>Bacteria</taxon>
        <taxon>Bacillati</taxon>
        <taxon>Bacillota</taxon>
        <taxon>Clostridia</taxon>
        <taxon>Eubacteriales</taxon>
        <taxon>Clostridiaceae</taxon>
        <taxon>Clostridium</taxon>
    </lineage>
</organism>
<dbReference type="CDD" id="cd01142">
    <property type="entry name" value="TroA_e"/>
    <property type="match status" value="1"/>
</dbReference>
<protein>
    <submittedName>
        <fullName evidence="4">ABC transporter substrate-binding protein</fullName>
    </submittedName>
</protein>
<evidence type="ECO:0000256" key="2">
    <source>
        <dbReference type="SAM" id="SignalP"/>
    </source>
</evidence>
<dbReference type="Proteomes" id="UP001623660">
    <property type="component" value="Unassembled WGS sequence"/>
</dbReference>
<evidence type="ECO:0000259" key="3">
    <source>
        <dbReference type="PROSITE" id="PS50983"/>
    </source>
</evidence>
<feature type="chain" id="PRO_5045774182" evidence="2">
    <location>
        <begin position="22"/>
        <end position="360"/>
    </location>
</feature>
<evidence type="ECO:0000313" key="5">
    <source>
        <dbReference type="Proteomes" id="UP001623660"/>
    </source>
</evidence>
<name>A0ABW8SGN1_9CLOT</name>
<sequence length="360" mass="39882">MKKKLALILFSIIIATLTLLGCSKQVSETQTSPKSDKITVTDSSGAKVEVPTNISRIADAWGAHNAVVAMLGSGDKIVATTLNAKLKPWLFKVTPKMNNAVTTFNVDATNINMEELIKTKPDILFMSTGNKNISKMSDLKIPVVQVSFKDFDSMKKCVKLTGDILGEEGKKRAQQYVSYLDNKINMISSVTSKIPEDQKLKVLHIADFSPLKVDGKDTIIDSWIKVSGGINAAGDVSGNAKEVSMEQILTWNPDVIIVSSTVGNADRKKSLTEILNDETWKKTNAVQKGRVYVNPDGAFSWDRYSAEEALQIQWVAKTLYPEKFQSLDVGKETKWFYKTFFNYSLSDSEVQRILNGQPPQ</sequence>
<dbReference type="PROSITE" id="PS51257">
    <property type="entry name" value="PROKAR_LIPOPROTEIN"/>
    <property type="match status" value="1"/>
</dbReference>